<sequence>LEFRAVATAEGDVRVLAIRLASELLIGRYAAPPPRDPSSPLARHEAGLIAEARALMTRFGNEHRSEAFNRTILPLCLPLVQAIGFRMAIEAAEDVGIDADLRALYEAGIFKEDAGWFAEKGGISREEQRAREAEAADKVLPELERLVEETGVEPYCTAPMASQALWEGYVGELETFEGDAVWQFKNAEKGPKARL</sequence>
<proteinExistence type="predicted"/>
<evidence type="ECO:0000313" key="2">
    <source>
        <dbReference type="Proteomes" id="UP001610446"/>
    </source>
</evidence>
<organism evidence="1 2">
    <name type="scientific">Aspergillus pseudoustus</name>
    <dbReference type="NCBI Taxonomy" id="1810923"/>
    <lineage>
        <taxon>Eukaryota</taxon>
        <taxon>Fungi</taxon>
        <taxon>Dikarya</taxon>
        <taxon>Ascomycota</taxon>
        <taxon>Pezizomycotina</taxon>
        <taxon>Eurotiomycetes</taxon>
        <taxon>Eurotiomycetidae</taxon>
        <taxon>Eurotiales</taxon>
        <taxon>Aspergillaceae</taxon>
        <taxon>Aspergillus</taxon>
        <taxon>Aspergillus subgen. Nidulantes</taxon>
    </lineage>
</organism>
<protein>
    <submittedName>
        <fullName evidence="1">Uncharacterized protein</fullName>
    </submittedName>
</protein>
<dbReference type="Proteomes" id="UP001610446">
    <property type="component" value="Unassembled WGS sequence"/>
</dbReference>
<name>A0ABR4IP24_9EURO</name>
<reference evidence="1 2" key="1">
    <citation type="submission" date="2024-07" db="EMBL/GenBank/DDBJ databases">
        <title>Section-level genome sequencing and comparative genomics of Aspergillus sections Usti and Cavernicolus.</title>
        <authorList>
            <consortium name="Lawrence Berkeley National Laboratory"/>
            <person name="Nybo J.L."/>
            <person name="Vesth T.C."/>
            <person name="Theobald S."/>
            <person name="Frisvad J.C."/>
            <person name="Larsen T.O."/>
            <person name="Kjaerboelling I."/>
            <person name="Rothschild-Mancinelli K."/>
            <person name="Lyhne E.K."/>
            <person name="Kogle M.E."/>
            <person name="Barry K."/>
            <person name="Clum A."/>
            <person name="Na H."/>
            <person name="Ledsgaard L."/>
            <person name="Lin J."/>
            <person name="Lipzen A."/>
            <person name="Kuo A."/>
            <person name="Riley R."/>
            <person name="Mondo S."/>
            <person name="Labutti K."/>
            <person name="Haridas S."/>
            <person name="Pangalinan J."/>
            <person name="Salamov A.A."/>
            <person name="Simmons B.A."/>
            <person name="Magnuson J.K."/>
            <person name="Chen J."/>
            <person name="Drula E."/>
            <person name="Henrissat B."/>
            <person name="Wiebenga A."/>
            <person name="Lubbers R.J."/>
            <person name="Gomes A.C."/>
            <person name="Makela M.R."/>
            <person name="Stajich J."/>
            <person name="Grigoriev I.V."/>
            <person name="Mortensen U.H."/>
            <person name="De Vries R.P."/>
            <person name="Baker S.E."/>
            <person name="Andersen M.R."/>
        </authorList>
    </citation>
    <scope>NUCLEOTIDE SEQUENCE [LARGE SCALE GENOMIC DNA]</scope>
    <source>
        <strain evidence="1 2">CBS 123904</strain>
    </source>
</reference>
<feature type="non-terminal residue" evidence="1">
    <location>
        <position position="1"/>
    </location>
</feature>
<evidence type="ECO:0000313" key="1">
    <source>
        <dbReference type="EMBL" id="KAL2829367.1"/>
    </source>
</evidence>
<gene>
    <name evidence="1" type="ORF">BJY01DRAFT_255038</name>
</gene>
<accession>A0ABR4IP24</accession>
<comment type="caution">
    <text evidence="1">The sequence shown here is derived from an EMBL/GenBank/DDBJ whole genome shotgun (WGS) entry which is preliminary data.</text>
</comment>
<dbReference type="EMBL" id="JBFXLU010000334">
    <property type="protein sequence ID" value="KAL2829367.1"/>
    <property type="molecule type" value="Genomic_DNA"/>
</dbReference>
<keyword evidence="2" id="KW-1185">Reference proteome</keyword>